<proteinExistence type="predicted"/>
<dbReference type="RefSeq" id="WP_211465460.1">
    <property type="nucleotide sequence ID" value="NZ_JAGSXH010000013.1"/>
</dbReference>
<gene>
    <name evidence="1" type="ORF">KGA66_06105</name>
</gene>
<organism evidence="1 2">
    <name type="scientific">Actinocrinis puniceicyclus</name>
    <dbReference type="NCBI Taxonomy" id="977794"/>
    <lineage>
        <taxon>Bacteria</taxon>
        <taxon>Bacillati</taxon>
        <taxon>Actinomycetota</taxon>
        <taxon>Actinomycetes</taxon>
        <taxon>Catenulisporales</taxon>
        <taxon>Actinospicaceae</taxon>
        <taxon>Actinocrinis</taxon>
    </lineage>
</organism>
<dbReference type="EMBL" id="JAGSXH010000013">
    <property type="protein sequence ID" value="MBS2962612.1"/>
    <property type="molecule type" value="Genomic_DNA"/>
</dbReference>
<accession>A0A8J7WMT2</accession>
<evidence type="ECO:0000313" key="1">
    <source>
        <dbReference type="EMBL" id="MBS2962612.1"/>
    </source>
</evidence>
<sequence length="398" mass="45367">MNDETPDPAFDESLIGRYVEAVSARRTRSGVILPPAGRSTRPRLAQDTGQVVPLDPDWTIGDHPSLLRGRSGEVLSTARRYGGRPTYRYGDLPAQHLATRTTLRTEHRRRPRPGQLIIAWYRLYRDWAPLYAIADAAPLPALPEKRAAAWSASRTCSRCGEQRARPLPLSPDPDPERYCTPCRQTTAQERWIEASRAAQADMAAWARDVLADPRTVLAASEDNHIDWISPGYRVETVDGQVLLDTHVRTTTDDRAATYRPDVRNQLEGSVYVGDLLETIRQISARRIVTWYGGELDRLPQGLWKLVGDDFPRTHTAPEDRLSERYRLWTGESPNVRYEWWYPAPKLPWTWTGTGEHERGYKTAQTAKARVHWMREYLTRMAEHDPPEPTARSGSVQTR</sequence>
<reference evidence="1" key="1">
    <citation type="submission" date="2021-04" db="EMBL/GenBank/DDBJ databases">
        <title>Genome based classification of Actinospica acidithermotolerans sp. nov., an actinobacterium isolated from an Indonesian hot spring.</title>
        <authorList>
            <person name="Kusuma A.B."/>
            <person name="Putra K.E."/>
            <person name="Nafisah S."/>
            <person name="Loh J."/>
            <person name="Nouioui I."/>
            <person name="Goodfellow M."/>
        </authorList>
    </citation>
    <scope>NUCLEOTIDE SEQUENCE</scope>
    <source>
        <strain evidence="1">DSM 45618</strain>
    </source>
</reference>
<comment type="caution">
    <text evidence="1">The sequence shown here is derived from an EMBL/GenBank/DDBJ whole genome shotgun (WGS) entry which is preliminary data.</text>
</comment>
<evidence type="ECO:0000313" key="2">
    <source>
        <dbReference type="Proteomes" id="UP000677913"/>
    </source>
</evidence>
<protein>
    <submittedName>
        <fullName evidence="1">Uncharacterized protein</fullName>
    </submittedName>
</protein>
<keyword evidence="2" id="KW-1185">Reference proteome</keyword>
<dbReference type="Proteomes" id="UP000677913">
    <property type="component" value="Unassembled WGS sequence"/>
</dbReference>
<dbReference type="AlphaFoldDB" id="A0A8J7WMT2"/>
<name>A0A8J7WMT2_9ACTN</name>